<reference evidence="1 2" key="1">
    <citation type="journal article" date="2018" name="Sci. Rep.">
        <title>Genomic signatures of local adaptation to the degree of environmental predictability in rotifers.</title>
        <authorList>
            <person name="Franch-Gras L."/>
            <person name="Hahn C."/>
            <person name="Garcia-Roger E.M."/>
            <person name="Carmona M.J."/>
            <person name="Serra M."/>
            <person name="Gomez A."/>
        </authorList>
    </citation>
    <scope>NUCLEOTIDE SEQUENCE [LARGE SCALE GENOMIC DNA]</scope>
    <source>
        <strain evidence="1">HYR1</strain>
    </source>
</reference>
<gene>
    <name evidence="1" type="ORF">BpHYR1_020001</name>
</gene>
<comment type="caution">
    <text evidence="1">The sequence shown here is derived from an EMBL/GenBank/DDBJ whole genome shotgun (WGS) entry which is preliminary data.</text>
</comment>
<dbReference type="AlphaFoldDB" id="A0A3M7QYP7"/>
<evidence type="ECO:0000313" key="2">
    <source>
        <dbReference type="Proteomes" id="UP000276133"/>
    </source>
</evidence>
<dbReference type="Proteomes" id="UP000276133">
    <property type="component" value="Unassembled WGS sequence"/>
</dbReference>
<protein>
    <submittedName>
        <fullName evidence="1">Uncharacterized protein</fullName>
    </submittedName>
</protein>
<dbReference type="EMBL" id="REGN01004696">
    <property type="protein sequence ID" value="RNA16490.1"/>
    <property type="molecule type" value="Genomic_DNA"/>
</dbReference>
<proteinExistence type="predicted"/>
<evidence type="ECO:0000313" key="1">
    <source>
        <dbReference type="EMBL" id="RNA16490.1"/>
    </source>
</evidence>
<name>A0A3M7QYP7_BRAPC</name>
<organism evidence="1 2">
    <name type="scientific">Brachionus plicatilis</name>
    <name type="common">Marine rotifer</name>
    <name type="synonym">Brachionus muelleri</name>
    <dbReference type="NCBI Taxonomy" id="10195"/>
    <lineage>
        <taxon>Eukaryota</taxon>
        <taxon>Metazoa</taxon>
        <taxon>Spiralia</taxon>
        <taxon>Gnathifera</taxon>
        <taxon>Rotifera</taxon>
        <taxon>Eurotatoria</taxon>
        <taxon>Monogononta</taxon>
        <taxon>Pseudotrocha</taxon>
        <taxon>Ploima</taxon>
        <taxon>Brachionidae</taxon>
        <taxon>Brachionus</taxon>
    </lineage>
</organism>
<accession>A0A3M7QYP7</accession>
<keyword evidence="2" id="KW-1185">Reference proteome</keyword>
<sequence length="61" mass="7463">MIIFMHDWKNHYFKQSDSNLCFQSTYSLDAKSNPKDQNFLKKVKNQYLKELKKKIQLNKKH</sequence>